<dbReference type="Pfam" id="PF03837">
    <property type="entry name" value="RecT"/>
    <property type="match status" value="1"/>
</dbReference>
<dbReference type="EMBL" id="VLNR01000002">
    <property type="protein sequence ID" value="TSE11267.1"/>
    <property type="molecule type" value="Genomic_DNA"/>
</dbReference>
<dbReference type="InterPro" id="IPR018330">
    <property type="entry name" value="RecT_fam"/>
</dbReference>
<dbReference type="Proteomes" id="UP000318833">
    <property type="component" value="Unassembled WGS sequence"/>
</dbReference>
<dbReference type="AlphaFoldDB" id="A0A554VRI2"/>
<dbReference type="InterPro" id="IPR004590">
    <property type="entry name" value="ssDNA_annealing_RecT"/>
</dbReference>
<comment type="caution">
    <text evidence="1">The sequence shown here is derived from an EMBL/GenBank/DDBJ whole genome shotgun (WGS) entry which is preliminary data.</text>
</comment>
<dbReference type="GO" id="GO:0003677">
    <property type="term" value="F:DNA binding"/>
    <property type="evidence" value="ECO:0007669"/>
    <property type="project" value="InterPro"/>
</dbReference>
<gene>
    <name evidence="1" type="ORF">FOF46_01165</name>
</gene>
<dbReference type="OrthoDB" id="1045432at2"/>
<protein>
    <recommendedName>
        <fullName evidence="3">Recombinase RecT</fullName>
    </recommendedName>
</protein>
<organism evidence="1 2">
    <name type="scientific">Aquimarina algiphila</name>
    <dbReference type="NCBI Taxonomy" id="2047982"/>
    <lineage>
        <taxon>Bacteria</taxon>
        <taxon>Pseudomonadati</taxon>
        <taxon>Bacteroidota</taxon>
        <taxon>Flavobacteriia</taxon>
        <taxon>Flavobacteriales</taxon>
        <taxon>Flavobacteriaceae</taxon>
        <taxon>Aquimarina</taxon>
    </lineage>
</organism>
<reference evidence="1 2" key="1">
    <citation type="submission" date="2019-07" db="EMBL/GenBank/DDBJ databases">
        <title>The draft genome sequence of Aquimarina algiphila M91.</title>
        <authorList>
            <person name="Meng X."/>
        </authorList>
    </citation>
    <scope>NUCLEOTIDE SEQUENCE [LARGE SCALE GENOMIC DNA]</scope>
    <source>
        <strain evidence="1 2">M91</strain>
    </source>
</reference>
<evidence type="ECO:0000313" key="2">
    <source>
        <dbReference type="Proteomes" id="UP000318833"/>
    </source>
</evidence>
<keyword evidence="2" id="KW-1185">Reference proteome</keyword>
<evidence type="ECO:0000313" key="1">
    <source>
        <dbReference type="EMBL" id="TSE11267.1"/>
    </source>
</evidence>
<proteinExistence type="predicted"/>
<evidence type="ECO:0008006" key="3">
    <source>
        <dbReference type="Google" id="ProtNLM"/>
    </source>
</evidence>
<name>A0A554VRI2_9FLAO</name>
<sequence length="294" mass="32926">MANSLTPATTLFMQDSIQDQFKSILGEKAQSYISSALQVVNSDKYLSSADPQTVLHAVATAAILDLPINPSLGFAWVVAYKGKAQFQVGWKGFVQLAIRSGQYKKLNVTEVYENQFTAHNALTEEIVANFNLVGKGEVVGYAAYFRLHNGMEKTVFWSKQKVIDHAKKYSTSYGDKNSPWTKQFDAMAKKTVIKNTISKWGIMSVQMQTAHLADQAVQEEEGSYRYVDNEPVESAPKEIKEPEIVFLTEEQFNKAMKSTPQGIKATLTRYGTKYKTMSPEHKTALQNQLQEIEG</sequence>
<accession>A0A554VRI2</accession>
<dbReference type="GO" id="GO:0006259">
    <property type="term" value="P:DNA metabolic process"/>
    <property type="evidence" value="ECO:0007669"/>
    <property type="project" value="InterPro"/>
</dbReference>
<dbReference type="NCBIfam" id="TIGR00616">
    <property type="entry name" value="rect"/>
    <property type="match status" value="1"/>
</dbReference>